<dbReference type="Proteomes" id="UP000193778">
    <property type="component" value="Unassembled WGS sequence"/>
</dbReference>
<dbReference type="AlphaFoldDB" id="A0A1X7ACB7"/>
<gene>
    <name evidence="2" type="ORF">RUM8411_04204</name>
</gene>
<sequence>MRRTLPQAPKRDSPGKLLLDVTPQKDCGCSRLPNPSQDWLARLEQGWLMDQRSIILTVGFGSVMINTMPVWIGDLASGAGLSDGIAGAFASLVLLSASLACLGLRDAEYISLSKVAAPICLALLALSPPSAPLLPALACCGLGIAIGALTGRVISGLDGQSGKLAAISLALSAGLVVSLLVYLILLVLTLSSLWLLTAMSLGLLAVRTPQMAPSSRFQWNHFTSALPVQYIPFFVMMGAYWTYLELFGARFDNAGQLPFWLLGSLVTGAIGAFLASRIPPSWQARTQAWAMVAAAVTGGCSYLAPNLALFGLTILVNGFALFVYFPLYLGTVGDKAPGAMAGYLLGFAVGGAVGSALIFSVGYTALAGAILLSGLIGLMQSGVRSHPR</sequence>
<protein>
    <recommendedName>
        <fullName evidence="4">Major Facilitator Superfamily protein</fullName>
    </recommendedName>
</protein>
<reference evidence="3" key="1">
    <citation type="submission" date="2017-03" db="EMBL/GenBank/DDBJ databases">
        <authorList>
            <person name="Rodrigo-Torres L."/>
            <person name="Arahal R.D."/>
            <person name="Lucena T."/>
        </authorList>
    </citation>
    <scope>NUCLEOTIDE SEQUENCE [LARGE SCALE GENOMIC DNA]</scope>
    <source>
        <strain evidence="3">CECT 8411</strain>
    </source>
</reference>
<feature type="transmembrane region" description="Helical" evidence="1">
    <location>
        <begin position="191"/>
        <end position="209"/>
    </location>
</feature>
<evidence type="ECO:0000313" key="2">
    <source>
        <dbReference type="EMBL" id="SLN75469.1"/>
    </source>
</evidence>
<proteinExistence type="predicted"/>
<keyword evidence="1" id="KW-0472">Membrane</keyword>
<feature type="transmembrane region" description="Helical" evidence="1">
    <location>
        <begin position="109"/>
        <end position="127"/>
    </location>
</feature>
<keyword evidence="3" id="KW-1185">Reference proteome</keyword>
<feature type="transmembrane region" description="Helical" evidence="1">
    <location>
        <begin position="54"/>
        <end position="72"/>
    </location>
</feature>
<feature type="transmembrane region" description="Helical" evidence="1">
    <location>
        <begin position="257"/>
        <end position="276"/>
    </location>
</feature>
<organism evidence="2 3">
    <name type="scientific">Ruegeria meonggei</name>
    <dbReference type="NCBI Taxonomy" id="1446476"/>
    <lineage>
        <taxon>Bacteria</taxon>
        <taxon>Pseudomonadati</taxon>
        <taxon>Pseudomonadota</taxon>
        <taxon>Alphaproteobacteria</taxon>
        <taxon>Rhodobacterales</taxon>
        <taxon>Roseobacteraceae</taxon>
        <taxon>Ruegeria</taxon>
    </lineage>
</organism>
<feature type="transmembrane region" description="Helical" evidence="1">
    <location>
        <begin position="310"/>
        <end position="329"/>
    </location>
</feature>
<feature type="transmembrane region" description="Helical" evidence="1">
    <location>
        <begin position="84"/>
        <end position="102"/>
    </location>
</feature>
<feature type="transmembrane region" description="Helical" evidence="1">
    <location>
        <begin position="341"/>
        <end position="359"/>
    </location>
</feature>
<feature type="transmembrane region" description="Helical" evidence="1">
    <location>
        <begin position="365"/>
        <end position="383"/>
    </location>
</feature>
<name>A0A1X7ACB7_9RHOB</name>
<evidence type="ECO:0000313" key="3">
    <source>
        <dbReference type="Proteomes" id="UP000193778"/>
    </source>
</evidence>
<evidence type="ECO:0008006" key="4">
    <source>
        <dbReference type="Google" id="ProtNLM"/>
    </source>
</evidence>
<dbReference type="EMBL" id="FWFP01000016">
    <property type="protein sequence ID" value="SLN75469.1"/>
    <property type="molecule type" value="Genomic_DNA"/>
</dbReference>
<feature type="transmembrane region" description="Helical" evidence="1">
    <location>
        <begin position="166"/>
        <end position="185"/>
    </location>
</feature>
<feature type="transmembrane region" description="Helical" evidence="1">
    <location>
        <begin position="230"/>
        <end position="251"/>
    </location>
</feature>
<evidence type="ECO:0000256" key="1">
    <source>
        <dbReference type="SAM" id="Phobius"/>
    </source>
</evidence>
<accession>A0A1X7ACB7</accession>
<keyword evidence="1" id="KW-1133">Transmembrane helix</keyword>
<keyword evidence="1" id="KW-0812">Transmembrane</keyword>
<feature type="transmembrane region" description="Helical" evidence="1">
    <location>
        <begin position="133"/>
        <end position="154"/>
    </location>
</feature>